<dbReference type="EMBL" id="BMHC01000003">
    <property type="protein sequence ID" value="GGI23182.1"/>
    <property type="molecule type" value="Genomic_DNA"/>
</dbReference>
<gene>
    <name evidence="1" type="ORF">GCM10010987_23100</name>
</gene>
<name>A0AA88B7Z2_9BRAD</name>
<comment type="caution">
    <text evidence="1">The sequence shown here is derived from an EMBL/GenBank/DDBJ whole genome shotgun (WGS) entry which is preliminary data.</text>
</comment>
<evidence type="ECO:0000313" key="2">
    <source>
        <dbReference type="Proteomes" id="UP000625079"/>
    </source>
</evidence>
<protein>
    <submittedName>
        <fullName evidence="1">Uncharacterized protein</fullName>
    </submittedName>
</protein>
<dbReference type="Proteomes" id="UP000625079">
    <property type="component" value="Unassembled WGS sequence"/>
</dbReference>
<dbReference type="AlphaFoldDB" id="A0AA88B7Z2"/>
<proteinExistence type="predicted"/>
<accession>A0AA88B7Z2</accession>
<organism evidence="1 2">
    <name type="scientific">Bradyrhizobium guangdongense</name>
    <dbReference type="NCBI Taxonomy" id="1325090"/>
    <lineage>
        <taxon>Bacteria</taxon>
        <taxon>Pseudomonadati</taxon>
        <taxon>Pseudomonadota</taxon>
        <taxon>Alphaproteobacteria</taxon>
        <taxon>Hyphomicrobiales</taxon>
        <taxon>Nitrobacteraceae</taxon>
        <taxon>Bradyrhizobium</taxon>
    </lineage>
</organism>
<evidence type="ECO:0000313" key="1">
    <source>
        <dbReference type="EMBL" id="GGI23182.1"/>
    </source>
</evidence>
<reference evidence="1" key="2">
    <citation type="submission" date="2022-12" db="EMBL/GenBank/DDBJ databases">
        <authorList>
            <person name="Sun Q."/>
            <person name="Zhou Y."/>
        </authorList>
    </citation>
    <scope>NUCLEOTIDE SEQUENCE</scope>
    <source>
        <strain evidence="1">CGMCC 1.15034</strain>
    </source>
</reference>
<reference evidence="1" key="1">
    <citation type="journal article" date="2014" name="Int. J. Syst. Evol. Microbiol.">
        <title>Complete genome sequence of Corynebacterium casei LMG S-19264T (=DSM 44701T), isolated from a smear-ripened cheese.</title>
        <authorList>
            <consortium name="US DOE Joint Genome Institute (JGI-PGF)"/>
            <person name="Walter F."/>
            <person name="Albersmeier A."/>
            <person name="Kalinowski J."/>
            <person name="Ruckert C."/>
        </authorList>
    </citation>
    <scope>NUCLEOTIDE SEQUENCE</scope>
    <source>
        <strain evidence="1">CGMCC 1.15034</strain>
    </source>
</reference>
<sequence length="57" mass="6163">MPVKPSTPATIEISRKISAHFKIVIASSAYRRPQPAAPHLFGDANGLMGNWFLQADG</sequence>